<evidence type="ECO:0000256" key="10">
    <source>
        <dbReference type="ARBA" id="ARBA00023157"/>
    </source>
</evidence>
<evidence type="ECO:0000256" key="16">
    <source>
        <dbReference type="SAM" id="SignalP"/>
    </source>
</evidence>
<evidence type="ECO:0000256" key="1">
    <source>
        <dbReference type="ARBA" id="ARBA00001973"/>
    </source>
</evidence>
<keyword evidence="8" id="KW-0186">Copper</keyword>
<name>A0AA40BR69_9PEZI</name>
<feature type="signal peptide" evidence="16">
    <location>
        <begin position="1"/>
        <end position="19"/>
    </location>
</feature>
<keyword evidence="3" id="KW-0964">Secreted</keyword>
<evidence type="ECO:0000256" key="9">
    <source>
        <dbReference type="ARBA" id="ARBA00023033"/>
    </source>
</evidence>
<dbReference type="InterPro" id="IPR049892">
    <property type="entry name" value="AA9"/>
</dbReference>
<keyword evidence="7" id="KW-0560">Oxidoreductase</keyword>
<evidence type="ECO:0000256" key="13">
    <source>
        <dbReference type="ARBA" id="ARBA00044502"/>
    </source>
</evidence>
<dbReference type="Pfam" id="PF03443">
    <property type="entry name" value="AA9"/>
    <property type="match status" value="1"/>
</dbReference>
<dbReference type="CDD" id="cd21175">
    <property type="entry name" value="LPMO_AA9"/>
    <property type="match status" value="1"/>
</dbReference>
<evidence type="ECO:0000259" key="17">
    <source>
        <dbReference type="Pfam" id="PF03443"/>
    </source>
</evidence>
<keyword evidence="9" id="KW-0503">Monooxygenase</keyword>
<reference evidence="18" key="1">
    <citation type="submission" date="2023-06" db="EMBL/GenBank/DDBJ databases">
        <title>Genome-scale phylogeny and comparative genomics of the fungal order Sordariales.</title>
        <authorList>
            <consortium name="Lawrence Berkeley National Laboratory"/>
            <person name="Hensen N."/>
            <person name="Bonometti L."/>
            <person name="Westerberg I."/>
            <person name="Brannstrom I.O."/>
            <person name="Guillou S."/>
            <person name="Cros-Aarteil S."/>
            <person name="Calhoun S."/>
            <person name="Haridas S."/>
            <person name="Kuo A."/>
            <person name="Mondo S."/>
            <person name="Pangilinan J."/>
            <person name="Riley R."/>
            <person name="LaButti K."/>
            <person name="Andreopoulos B."/>
            <person name="Lipzen A."/>
            <person name="Chen C."/>
            <person name="Yanf M."/>
            <person name="Daum C."/>
            <person name="Ng V."/>
            <person name="Clum A."/>
            <person name="Steindorff A."/>
            <person name="Ohm R."/>
            <person name="Martin F."/>
            <person name="Silar P."/>
            <person name="Natvig D."/>
            <person name="Lalanne C."/>
            <person name="Gautier V."/>
            <person name="Ament-velasquez S.L."/>
            <person name="Kruys A."/>
            <person name="Hutchinson M.I."/>
            <person name="Powell A.J."/>
            <person name="Barry K."/>
            <person name="Miller A.N."/>
            <person name="Grigoriev I.V."/>
            <person name="Debuchy R."/>
            <person name="Gladieux P."/>
            <person name="Thoren M.H."/>
            <person name="Johannesson H."/>
        </authorList>
    </citation>
    <scope>NUCLEOTIDE SEQUENCE</scope>
    <source>
        <strain evidence="18">SMH3187-1</strain>
    </source>
</reference>
<dbReference type="EC" id="1.14.99.56" evidence="15"/>
<dbReference type="GO" id="GO:0016787">
    <property type="term" value="F:hydrolase activity"/>
    <property type="evidence" value="ECO:0007669"/>
    <property type="project" value="UniProtKB-KW"/>
</dbReference>
<dbReference type="GO" id="GO:0004497">
    <property type="term" value="F:monooxygenase activity"/>
    <property type="evidence" value="ECO:0007669"/>
    <property type="project" value="UniProtKB-KW"/>
</dbReference>
<keyword evidence="4" id="KW-0479">Metal-binding</keyword>
<evidence type="ECO:0000256" key="6">
    <source>
        <dbReference type="ARBA" id="ARBA00023001"/>
    </source>
</evidence>
<evidence type="ECO:0000313" key="19">
    <source>
        <dbReference type="Proteomes" id="UP001172155"/>
    </source>
</evidence>
<accession>A0AA40BR69</accession>
<sequence>MKVSALLAATALVAESVSGHYIFQQIGVGGTKHALWKYVRKNSNPSWLQNGPVTDLSSKDLRCNVGGLASNGTETLTVKAGDSFTFYLDTAVYHVGPTSLYMSKAPGLAADYDGSGQWFKFNDWGPSGTNWNLANAYTSNIPKCIPDGEYLLRIQQLGIHNPGAAPQFYISCAQVKVTGGGSTTPSPTASIPGAFKASDPGFTANVYAGGASNYVVPGPKVFKC</sequence>
<evidence type="ECO:0000256" key="7">
    <source>
        <dbReference type="ARBA" id="ARBA00023002"/>
    </source>
</evidence>
<evidence type="ECO:0000313" key="18">
    <source>
        <dbReference type="EMBL" id="KAK0738735.1"/>
    </source>
</evidence>
<protein>
    <recommendedName>
        <fullName evidence="15">lytic cellulose monooxygenase (C4-dehydrogenating)</fullName>
        <ecNumber evidence="15">1.14.99.56</ecNumber>
    </recommendedName>
</protein>
<dbReference type="GO" id="GO:0046872">
    <property type="term" value="F:metal ion binding"/>
    <property type="evidence" value="ECO:0007669"/>
    <property type="project" value="UniProtKB-KW"/>
</dbReference>
<evidence type="ECO:0000256" key="12">
    <source>
        <dbReference type="ARBA" id="ARBA00023326"/>
    </source>
</evidence>
<dbReference type="Gene3D" id="2.70.50.70">
    <property type="match status" value="1"/>
</dbReference>
<dbReference type="Proteomes" id="UP001172155">
    <property type="component" value="Unassembled WGS sequence"/>
</dbReference>
<dbReference type="AlphaFoldDB" id="A0AA40BR69"/>
<dbReference type="GO" id="GO:0030245">
    <property type="term" value="P:cellulose catabolic process"/>
    <property type="evidence" value="ECO:0007669"/>
    <property type="project" value="UniProtKB-KW"/>
</dbReference>
<evidence type="ECO:0000256" key="11">
    <source>
        <dbReference type="ARBA" id="ARBA00023277"/>
    </source>
</evidence>
<comment type="subcellular location">
    <subcellularLocation>
        <location evidence="2">Secreted</location>
    </subcellularLocation>
</comment>
<feature type="chain" id="PRO_5041207407" description="lytic cellulose monooxygenase (C4-dehydrogenating)" evidence="16">
    <location>
        <begin position="20"/>
        <end position="224"/>
    </location>
</feature>
<gene>
    <name evidence="18" type="ORF">B0T18DRAFT_251909</name>
</gene>
<comment type="cofactor">
    <cofactor evidence="1">
        <name>Cu(2+)</name>
        <dbReference type="ChEBI" id="CHEBI:29036"/>
    </cofactor>
</comment>
<comment type="caution">
    <text evidence="18">The sequence shown here is derived from an EMBL/GenBank/DDBJ whole genome shotgun (WGS) entry which is preliminary data.</text>
</comment>
<evidence type="ECO:0000256" key="5">
    <source>
        <dbReference type="ARBA" id="ARBA00022729"/>
    </source>
</evidence>
<keyword evidence="10" id="KW-1015">Disulfide bond</keyword>
<keyword evidence="11" id="KW-0119">Carbohydrate metabolism</keyword>
<organism evidence="18 19">
    <name type="scientific">Schizothecium vesticola</name>
    <dbReference type="NCBI Taxonomy" id="314040"/>
    <lineage>
        <taxon>Eukaryota</taxon>
        <taxon>Fungi</taxon>
        <taxon>Dikarya</taxon>
        <taxon>Ascomycota</taxon>
        <taxon>Pezizomycotina</taxon>
        <taxon>Sordariomycetes</taxon>
        <taxon>Sordariomycetidae</taxon>
        <taxon>Sordariales</taxon>
        <taxon>Schizotheciaceae</taxon>
        <taxon>Schizothecium</taxon>
    </lineage>
</organism>
<dbReference type="PANTHER" id="PTHR33353">
    <property type="entry name" value="PUTATIVE (AFU_ORTHOLOGUE AFUA_1G12560)-RELATED"/>
    <property type="match status" value="1"/>
</dbReference>
<dbReference type="PANTHER" id="PTHR33353:SF11">
    <property type="entry name" value="GLYCOSYLHYDROLASE FAMILY 61-7 PROTEIN"/>
    <property type="match status" value="1"/>
</dbReference>
<comment type="catalytic activity">
    <reaction evidence="14">
        <text>[(1-&gt;4)-beta-D-glucosyl]n+m + reduced acceptor + O2 = 4-dehydro-beta-D-glucosyl-[(1-&gt;4)-beta-D-glucosyl]n-1 + [(1-&gt;4)-beta-D-glucosyl]m + acceptor + H2O.</text>
        <dbReference type="EC" id="1.14.99.56"/>
    </reaction>
</comment>
<dbReference type="GO" id="GO:0005576">
    <property type="term" value="C:extracellular region"/>
    <property type="evidence" value="ECO:0007669"/>
    <property type="project" value="UniProtKB-SubCell"/>
</dbReference>
<dbReference type="EMBL" id="JAUKUD010000007">
    <property type="protein sequence ID" value="KAK0738735.1"/>
    <property type="molecule type" value="Genomic_DNA"/>
</dbReference>
<proteinExistence type="inferred from homology"/>
<keyword evidence="18" id="KW-0378">Hydrolase</keyword>
<keyword evidence="5 16" id="KW-0732">Signal</keyword>
<evidence type="ECO:0000256" key="2">
    <source>
        <dbReference type="ARBA" id="ARBA00004613"/>
    </source>
</evidence>
<keyword evidence="12" id="KW-0624">Polysaccharide degradation</keyword>
<dbReference type="InterPro" id="IPR005103">
    <property type="entry name" value="AA9_LPMO"/>
</dbReference>
<evidence type="ECO:0000256" key="8">
    <source>
        <dbReference type="ARBA" id="ARBA00023008"/>
    </source>
</evidence>
<evidence type="ECO:0000256" key="15">
    <source>
        <dbReference type="ARBA" id="ARBA00047174"/>
    </source>
</evidence>
<evidence type="ECO:0000256" key="3">
    <source>
        <dbReference type="ARBA" id="ARBA00022525"/>
    </source>
</evidence>
<keyword evidence="6" id="KW-0136">Cellulose degradation</keyword>
<comment type="similarity">
    <text evidence="13">Belongs to the polysaccharide monooxygenase AA9 family.</text>
</comment>
<evidence type="ECO:0000256" key="4">
    <source>
        <dbReference type="ARBA" id="ARBA00022723"/>
    </source>
</evidence>
<evidence type="ECO:0000256" key="14">
    <source>
        <dbReference type="ARBA" id="ARBA00045077"/>
    </source>
</evidence>
<keyword evidence="19" id="KW-1185">Reference proteome</keyword>
<feature type="domain" description="Auxiliary Activity family 9 catalytic" evidence="17">
    <location>
        <begin position="20"/>
        <end position="209"/>
    </location>
</feature>